<sequence length="33" mass="3454">MQTVVGAAISVNKISLKVESNHSYSSTNSSNLS</sequence>
<name>A0A2P2NCM3_RHIMU</name>
<organism evidence="1">
    <name type="scientific">Rhizophora mucronata</name>
    <name type="common">Asiatic mangrove</name>
    <dbReference type="NCBI Taxonomy" id="61149"/>
    <lineage>
        <taxon>Eukaryota</taxon>
        <taxon>Viridiplantae</taxon>
        <taxon>Streptophyta</taxon>
        <taxon>Embryophyta</taxon>
        <taxon>Tracheophyta</taxon>
        <taxon>Spermatophyta</taxon>
        <taxon>Magnoliopsida</taxon>
        <taxon>eudicotyledons</taxon>
        <taxon>Gunneridae</taxon>
        <taxon>Pentapetalae</taxon>
        <taxon>rosids</taxon>
        <taxon>fabids</taxon>
        <taxon>Malpighiales</taxon>
        <taxon>Rhizophoraceae</taxon>
        <taxon>Rhizophora</taxon>
    </lineage>
</organism>
<protein>
    <submittedName>
        <fullName evidence="1">Uncharacterized protein</fullName>
    </submittedName>
</protein>
<proteinExistence type="predicted"/>
<reference evidence="1" key="1">
    <citation type="submission" date="2018-02" db="EMBL/GenBank/DDBJ databases">
        <title>Rhizophora mucronata_Transcriptome.</title>
        <authorList>
            <person name="Meera S.P."/>
            <person name="Sreeshan A."/>
            <person name="Augustine A."/>
        </authorList>
    </citation>
    <scope>NUCLEOTIDE SEQUENCE</scope>
    <source>
        <tissue evidence="1">Leaf</tissue>
    </source>
</reference>
<dbReference type="AlphaFoldDB" id="A0A2P2NCM3"/>
<evidence type="ECO:0000313" key="1">
    <source>
        <dbReference type="EMBL" id="MBX40233.1"/>
    </source>
</evidence>
<dbReference type="EMBL" id="GGEC01059749">
    <property type="protein sequence ID" value="MBX40233.1"/>
    <property type="molecule type" value="Transcribed_RNA"/>
</dbReference>
<accession>A0A2P2NCM3</accession>